<evidence type="ECO:0000256" key="2">
    <source>
        <dbReference type="ARBA" id="ARBA00022771"/>
    </source>
</evidence>
<reference evidence="7" key="1">
    <citation type="submission" date="2024-06" db="EMBL/GenBank/DDBJ databases">
        <title>Multi-omics analyses provide insights into the biosynthesis of the anticancer antibiotic pleurotin in Hohenbuehelia grisea.</title>
        <authorList>
            <person name="Weaver J.A."/>
            <person name="Alberti F."/>
        </authorList>
    </citation>
    <scope>NUCLEOTIDE SEQUENCE [LARGE SCALE GENOMIC DNA]</scope>
    <source>
        <strain evidence="7">T-177</strain>
    </source>
</reference>
<accession>A0ABR3J2K1</accession>
<dbReference type="SUPFAM" id="SSF144232">
    <property type="entry name" value="HIT/MYND zinc finger-like"/>
    <property type="match status" value="1"/>
</dbReference>
<evidence type="ECO:0000313" key="7">
    <source>
        <dbReference type="Proteomes" id="UP001556367"/>
    </source>
</evidence>
<dbReference type="EMBL" id="JASNQZ010000012">
    <property type="protein sequence ID" value="KAL0949833.1"/>
    <property type="molecule type" value="Genomic_DNA"/>
</dbReference>
<dbReference type="Proteomes" id="UP001556367">
    <property type="component" value="Unassembled WGS sequence"/>
</dbReference>
<dbReference type="InterPro" id="IPR002893">
    <property type="entry name" value="Znf_MYND"/>
</dbReference>
<dbReference type="PROSITE" id="PS50865">
    <property type="entry name" value="ZF_MYND_2"/>
    <property type="match status" value="1"/>
</dbReference>
<name>A0ABR3J2K1_9AGAR</name>
<evidence type="ECO:0000313" key="6">
    <source>
        <dbReference type="EMBL" id="KAL0949833.1"/>
    </source>
</evidence>
<organism evidence="6 7">
    <name type="scientific">Hohenbuehelia grisea</name>
    <dbReference type="NCBI Taxonomy" id="104357"/>
    <lineage>
        <taxon>Eukaryota</taxon>
        <taxon>Fungi</taxon>
        <taxon>Dikarya</taxon>
        <taxon>Basidiomycota</taxon>
        <taxon>Agaricomycotina</taxon>
        <taxon>Agaricomycetes</taxon>
        <taxon>Agaricomycetidae</taxon>
        <taxon>Agaricales</taxon>
        <taxon>Pleurotineae</taxon>
        <taxon>Pleurotaceae</taxon>
        <taxon>Hohenbuehelia</taxon>
    </lineage>
</organism>
<gene>
    <name evidence="6" type="ORF">HGRIS_009868</name>
</gene>
<proteinExistence type="predicted"/>
<sequence length="247" mass="28073">MPIVDKELGVYIKDAKPDKYCNWRECPNHTYDEEINGKITMKKCAKCEFVRYCSKACQRKDWPSHKPMCRVYNLDISDWTAHHKETFKWAAKEALNAYSTTRSKTTTHLLIIDAIRSDFSGAMITPEPFVLLNADIMPFSNVADLGLPPGILDADAKKSREILSEGGLGMVVLVFRVHQRNLSSGITFKIQRHELYETPNDDYSHLQGWASFLRNTINHRLRADDLQVQSIEGAPSGTESTVDSHVQ</sequence>
<dbReference type="Gene3D" id="6.10.140.2220">
    <property type="match status" value="1"/>
</dbReference>
<dbReference type="Pfam" id="PF01753">
    <property type="entry name" value="zf-MYND"/>
    <property type="match status" value="1"/>
</dbReference>
<keyword evidence="7" id="KW-1185">Reference proteome</keyword>
<feature type="domain" description="MYND-type" evidence="5">
    <location>
        <begin position="26"/>
        <end position="69"/>
    </location>
</feature>
<evidence type="ECO:0000259" key="5">
    <source>
        <dbReference type="PROSITE" id="PS50865"/>
    </source>
</evidence>
<keyword evidence="2 4" id="KW-0863">Zinc-finger</keyword>
<evidence type="ECO:0000256" key="3">
    <source>
        <dbReference type="ARBA" id="ARBA00022833"/>
    </source>
</evidence>
<evidence type="ECO:0000256" key="1">
    <source>
        <dbReference type="ARBA" id="ARBA00022723"/>
    </source>
</evidence>
<comment type="caution">
    <text evidence="6">The sequence shown here is derived from an EMBL/GenBank/DDBJ whole genome shotgun (WGS) entry which is preliminary data.</text>
</comment>
<evidence type="ECO:0000256" key="4">
    <source>
        <dbReference type="PROSITE-ProRule" id="PRU00134"/>
    </source>
</evidence>
<keyword evidence="1" id="KW-0479">Metal-binding</keyword>
<protein>
    <recommendedName>
        <fullName evidence="5">MYND-type domain-containing protein</fullName>
    </recommendedName>
</protein>
<keyword evidence="3" id="KW-0862">Zinc</keyword>